<evidence type="ECO:0000313" key="2">
    <source>
        <dbReference type="EMBL" id="SEU10172.1"/>
    </source>
</evidence>
<dbReference type="AlphaFoldDB" id="A0A1I0JJ45"/>
<dbReference type="OrthoDB" id="88363at2"/>
<gene>
    <name evidence="2" type="ORF">SAMN05421676_12131</name>
</gene>
<reference evidence="3" key="1">
    <citation type="submission" date="2016-10" db="EMBL/GenBank/DDBJ databases">
        <authorList>
            <person name="Varghese N."/>
            <person name="Submissions S."/>
        </authorList>
    </citation>
    <scope>NUCLEOTIDE SEQUENCE [LARGE SCALE GENOMIC DNA]</scope>
    <source>
        <strain evidence="3">CGMCC 1.3566</strain>
    </source>
</reference>
<feature type="domain" description="DUF3870" evidence="1">
    <location>
        <begin position="8"/>
        <end position="100"/>
    </location>
</feature>
<dbReference type="EMBL" id="FOHJ01000021">
    <property type="protein sequence ID" value="SEU10172.1"/>
    <property type="molecule type" value="Genomic_DNA"/>
</dbReference>
<organism evidence="2 3">
    <name type="scientific">Salinibacillus kushneri</name>
    <dbReference type="NCBI Taxonomy" id="237682"/>
    <lineage>
        <taxon>Bacteria</taxon>
        <taxon>Bacillati</taxon>
        <taxon>Bacillota</taxon>
        <taxon>Bacilli</taxon>
        <taxon>Bacillales</taxon>
        <taxon>Bacillaceae</taxon>
        <taxon>Salinibacillus</taxon>
    </lineage>
</organism>
<evidence type="ECO:0000259" key="1">
    <source>
        <dbReference type="Pfam" id="PF12986"/>
    </source>
</evidence>
<dbReference type="Pfam" id="PF12986">
    <property type="entry name" value="DUF3870"/>
    <property type="match status" value="1"/>
</dbReference>
<proteinExistence type="predicted"/>
<dbReference type="STRING" id="237682.SAMN05421676_12131"/>
<sequence length="105" mass="12002">MYDIKTCYFVGEAKSPGNNPIMKQYHTFFVGFVIDPNTHEILDAECTSILDITKQFVQNLFVGQSILDGERVAEEIRTRYFGSSQKALIVAFKQAQLKYKESLNI</sequence>
<dbReference type="Proteomes" id="UP000199095">
    <property type="component" value="Unassembled WGS sequence"/>
</dbReference>
<protein>
    <recommendedName>
        <fullName evidence="1">DUF3870 domain-containing protein</fullName>
    </recommendedName>
</protein>
<evidence type="ECO:0000313" key="3">
    <source>
        <dbReference type="Proteomes" id="UP000199095"/>
    </source>
</evidence>
<dbReference type="RefSeq" id="WP_093137895.1">
    <property type="nucleotide sequence ID" value="NZ_FOHJ01000021.1"/>
</dbReference>
<accession>A0A1I0JJ45</accession>
<dbReference type="InterPro" id="IPR024617">
    <property type="entry name" value="DUF3870"/>
</dbReference>
<name>A0A1I0JJ45_9BACI</name>
<keyword evidence="3" id="KW-1185">Reference proteome</keyword>